<name>A0A8C4QDA5_EPTBU</name>
<dbReference type="GO" id="GO:0019901">
    <property type="term" value="F:protein kinase binding"/>
    <property type="evidence" value="ECO:0007669"/>
    <property type="project" value="TreeGrafter"/>
</dbReference>
<feature type="domain" description="Scaffolding anchor of CK1" evidence="3">
    <location>
        <begin position="16"/>
        <end position="275"/>
    </location>
</feature>
<feature type="region of interest" description="Disordered" evidence="2">
    <location>
        <begin position="1"/>
        <end position="23"/>
    </location>
</feature>
<dbReference type="AlphaFoldDB" id="A0A8C4QDA5"/>
<dbReference type="GO" id="GO:0007165">
    <property type="term" value="P:signal transduction"/>
    <property type="evidence" value="ECO:0007669"/>
    <property type="project" value="TreeGrafter"/>
</dbReference>
<reference evidence="4" key="1">
    <citation type="submission" date="2025-08" db="UniProtKB">
        <authorList>
            <consortium name="Ensembl"/>
        </authorList>
    </citation>
    <scope>IDENTIFICATION</scope>
</reference>
<feature type="compositionally biased region" description="Polar residues" evidence="2">
    <location>
        <begin position="824"/>
        <end position="838"/>
    </location>
</feature>
<organism evidence="4 5">
    <name type="scientific">Eptatretus burgeri</name>
    <name type="common">Inshore hagfish</name>
    <dbReference type="NCBI Taxonomy" id="7764"/>
    <lineage>
        <taxon>Eukaryota</taxon>
        <taxon>Metazoa</taxon>
        <taxon>Chordata</taxon>
        <taxon>Craniata</taxon>
        <taxon>Vertebrata</taxon>
        <taxon>Cyclostomata</taxon>
        <taxon>Myxini</taxon>
        <taxon>Myxiniformes</taxon>
        <taxon>Myxinidae</taxon>
        <taxon>Eptatretinae</taxon>
        <taxon>Eptatretus</taxon>
    </lineage>
</organism>
<dbReference type="PANTHER" id="PTHR16181">
    <property type="entry name" value="PROTEIN FAM83A-RELATED"/>
    <property type="match status" value="1"/>
</dbReference>
<dbReference type="GeneTree" id="ENSGT00940000157889"/>
<dbReference type="InterPro" id="IPR050944">
    <property type="entry name" value="FAM83"/>
</dbReference>
<feature type="compositionally biased region" description="Polar residues" evidence="2">
    <location>
        <begin position="777"/>
        <end position="817"/>
    </location>
</feature>
<dbReference type="PANTHER" id="PTHR16181:SF29">
    <property type="entry name" value="PROTEIN FAM83A-RELATED"/>
    <property type="match status" value="1"/>
</dbReference>
<dbReference type="SUPFAM" id="SSF56024">
    <property type="entry name" value="Phospholipase D/nuclease"/>
    <property type="match status" value="1"/>
</dbReference>
<feature type="region of interest" description="Disordered" evidence="2">
    <location>
        <begin position="924"/>
        <end position="944"/>
    </location>
</feature>
<sequence>MAHLSQNSSIGGGRRSEYPEATYKESSRLAVDTLVADGLEAYRKVLKQEKAHSFLSRAEVEYIQKNAQPPRYAECDSTNGECAINTGTDVSSSGTYWPMLSDTSIPELDLGWPAAQKREQTNVTLYFQPPLAEGVPTIKQVALKLIRQATKVVAVVMDVFTDVDIFQALLDASCTRRVPIYILLDESEVTAFVEMCSNNGCQTDCIVYTSRSGMKFSGRSSEKLLVADSNVVLCGSYSFTWAYEKINRSIVHIFTGEVVEIFDEEFRVLYGQSTPLEGHISPTSSYSSRQGTALYNNMSNQEHRDYLSDSFRRVDGRMQNRQQSYERLNTLGDQTKISVGMGSRYGSCYLNQETDQDAWKKRHSYAGEQLEKLLRQSSGTLENRSQLGGRLYGNVLHDHDAQKNTHLFRHSSFIDPKFTLRDQSFRPADSYQSNLEAEQNRSIFSSYNRNPSNMVSLSREVRHGSHLHSNFNMEKYNVEQPYLCDKSPTETHFRELEFARQPLKDASRVCNDSRDTGVHNGNAKEYLRNIRLDSFLGDKASNNDNSYLGLGFTNRMKDGDDSTINSGFTRNQRIYSTLPHKMSHHISSTSNIDRYLAGNTNERSLMRTSSFVNRSSQLLPGLERSSEVDLRTFGKETATMTARINRFQNNIDSGSTTRTRLPLSSESEQAMAFGSVSPRTAMGSGERPNGPQKQRTESNSFMDATHSTLSVPSLTDLNKNPESMDEDKADDTRFERLKRSLKLKKIFNNLSSEKYIGDNSGDQSPMEQRKNHRGSGTLAQHSDGDQQSLKTCDSMSHLSTSKESISPTPINIRSGQASLREKPSTLQAAGTSPDSPGCQSFPGKSTGAIGSTLGVQTHDKNDAIESNNSDNISEEGKSQQLLERINSMRKDKRVYSRFEVFCQPEEGQDKGPTRMGSFPRQVVRTSHLQSSAPRTSYYGQGSYSSRPFGSSAYTGVTDLGEQTGKNERRLNKFMQRLSFPFRPKK</sequence>
<feature type="region of interest" description="Disordered" evidence="2">
    <location>
        <begin position="753"/>
        <end position="878"/>
    </location>
</feature>
<dbReference type="Pfam" id="PF07894">
    <property type="entry name" value="SACK1"/>
    <property type="match status" value="1"/>
</dbReference>
<feature type="compositionally biased region" description="Polar residues" evidence="2">
    <location>
        <begin position="691"/>
        <end position="721"/>
    </location>
</feature>
<feature type="compositionally biased region" description="Basic and acidic residues" evidence="2">
    <location>
        <begin position="14"/>
        <end position="23"/>
    </location>
</feature>
<dbReference type="Proteomes" id="UP000694388">
    <property type="component" value="Unplaced"/>
</dbReference>
<feature type="compositionally biased region" description="Polar residues" evidence="2">
    <location>
        <begin position="645"/>
        <end position="668"/>
    </location>
</feature>
<reference evidence="4" key="2">
    <citation type="submission" date="2025-09" db="UniProtKB">
        <authorList>
            <consortium name="Ensembl"/>
        </authorList>
    </citation>
    <scope>IDENTIFICATION</scope>
</reference>
<feature type="region of interest" description="Disordered" evidence="2">
    <location>
        <begin position="645"/>
        <end position="731"/>
    </location>
</feature>
<dbReference type="InterPro" id="IPR012461">
    <property type="entry name" value="SACK1"/>
</dbReference>
<dbReference type="Ensembl" id="ENSEBUT00000014308.1">
    <property type="protein sequence ID" value="ENSEBUP00000013732.1"/>
    <property type="gene ID" value="ENSEBUG00000008663.1"/>
</dbReference>
<evidence type="ECO:0000259" key="3">
    <source>
        <dbReference type="Pfam" id="PF07894"/>
    </source>
</evidence>
<evidence type="ECO:0000313" key="5">
    <source>
        <dbReference type="Proteomes" id="UP000694388"/>
    </source>
</evidence>
<dbReference type="Gene3D" id="3.30.870.10">
    <property type="entry name" value="Endonuclease Chain A"/>
    <property type="match status" value="1"/>
</dbReference>
<protein>
    <recommendedName>
        <fullName evidence="3">Scaffolding anchor of CK1 domain-containing protein</fullName>
    </recommendedName>
</protein>
<comment type="similarity">
    <text evidence="1">Belongs to the FAM83 family.</text>
</comment>
<accession>A0A8C4QDA5</accession>
<keyword evidence="5" id="KW-1185">Reference proteome</keyword>
<evidence type="ECO:0000256" key="2">
    <source>
        <dbReference type="SAM" id="MobiDB-lite"/>
    </source>
</evidence>
<evidence type="ECO:0000256" key="1">
    <source>
        <dbReference type="ARBA" id="ARBA00006937"/>
    </source>
</evidence>
<proteinExistence type="inferred from homology"/>
<evidence type="ECO:0000313" key="4">
    <source>
        <dbReference type="Ensembl" id="ENSEBUP00000013732.1"/>
    </source>
</evidence>